<dbReference type="GO" id="GO:0003887">
    <property type="term" value="F:DNA-directed DNA polymerase activity"/>
    <property type="evidence" value="ECO:0007669"/>
    <property type="project" value="TreeGrafter"/>
</dbReference>
<evidence type="ECO:0000256" key="4">
    <source>
        <dbReference type="ARBA" id="ARBA00022763"/>
    </source>
</evidence>
<keyword evidence="2" id="KW-0808">Transferase</keyword>
<gene>
    <name evidence="8" type="ORF">JCGZ_01925</name>
</gene>
<dbReference type="EMBL" id="KK915396">
    <property type="protein sequence ID" value="KDP22701.1"/>
    <property type="molecule type" value="Genomic_DNA"/>
</dbReference>
<keyword evidence="3" id="KW-0479">Metal-binding</keyword>
<dbReference type="GO" id="GO:0009314">
    <property type="term" value="P:response to radiation"/>
    <property type="evidence" value="ECO:0007669"/>
    <property type="project" value="TreeGrafter"/>
</dbReference>
<dbReference type="Gene3D" id="3.30.1490.100">
    <property type="entry name" value="DNA polymerase, Y-family, little finger domain"/>
    <property type="match status" value="1"/>
</dbReference>
<dbReference type="GO" id="GO:0005634">
    <property type="term" value="C:nucleus"/>
    <property type="evidence" value="ECO:0007669"/>
    <property type="project" value="UniProtKB-SubCell"/>
</dbReference>
<dbReference type="GO" id="GO:0046872">
    <property type="term" value="F:metal ion binding"/>
    <property type="evidence" value="ECO:0007669"/>
    <property type="project" value="UniProtKB-KW"/>
</dbReference>
<evidence type="ECO:0000313" key="8">
    <source>
        <dbReference type="EMBL" id="KDP22701.1"/>
    </source>
</evidence>
<sequence>MAYHYTAPSQVQHWLNQLCEELSERDQNKQMLAFTFFSPIKYLQITNKILSSSRGVLQSGDSDSHKKFASKSCPLRYGTAKIQEDAFNLFQVELREYLGSYGTKIHGSHHNRWGVTALSVSASKIVVAPSKNANLINDIDTG</sequence>
<keyword evidence="5" id="KW-0234">DNA repair</keyword>
<dbReference type="GO" id="GO:0005657">
    <property type="term" value="C:replication fork"/>
    <property type="evidence" value="ECO:0007669"/>
    <property type="project" value="TreeGrafter"/>
</dbReference>
<evidence type="ECO:0000256" key="2">
    <source>
        <dbReference type="ARBA" id="ARBA00022679"/>
    </source>
</evidence>
<dbReference type="GO" id="GO:0003684">
    <property type="term" value="F:damaged DNA binding"/>
    <property type="evidence" value="ECO:0007669"/>
    <property type="project" value="InterPro"/>
</dbReference>
<feature type="domain" description="DNA polymerase Y-family little finger" evidence="7">
    <location>
        <begin position="5"/>
        <end position="132"/>
    </location>
</feature>
<dbReference type="PANTHER" id="PTHR45873:SF1">
    <property type="entry name" value="DNA POLYMERASE ETA"/>
    <property type="match status" value="1"/>
</dbReference>
<keyword evidence="6" id="KW-0539">Nucleus</keyword>
<organism evidence="8 9">
    <name type="scientific">Jatropha curcas</name>
    <name type="common">Barbados nut</name>
    <dbReference type="NCBI Taxonomy" id="180498"/>
    <lineage>
        <taxon>Eukaryota</taxon>
        <taxon>Viridiplantae</taxon>
        <taxon>Streptophyta</taxon>
        <taxon>Embryophyta</taxon>
        <taxon>Tracheophyta</taxon>
        <taxon>Spermatophyta</taxon>
        <taxon>Magnoliopsida</taxon>
        <taxon>eudicotyledons</taxon>
        <taxon>Gunneridae</taxon>
        <taxon>Pentapetalae</taxon>
        <taxon>rosids</taxon>
        <taxon>fabids</taxon>
        <taxon>Malpighiales</taxon>
        <taxon>Euphorbiaceae</taxon>
        <taxon>Crotonoideae</taxon>
        <taxon>Jatropheae</taxon>
        <taxon>Jatropha</taxon>
    </lineage>
</organism>
<dbReference type="OrthoDB" id="5723at2759"/>
<dbReference type="GO" id="GO:0006281">
    <property type="term" value="P:DNA repair"/>
    <property type="evidence" value="ECO:0007669"/>
    <property type="project" value="UniProtKB-KW"/>
</dbReference>
<evidence type="ECO:0000259" key="7">
    <source>
        <dbReference type="Pfam" id="PF11799"/>
    </source>
</evidence>
<evidence type="ECO:0000256" key="5">
    <source>
        <dbReference type="ARBA" id="ARBA00023204"/>
    </source>
</evidence>
<dbReference type="PANTHER" id="PTHR45873">
    <property type="entry name" value="DNA POLYMERASE ETA"/>
    <property type="match status" value="1"/>
</dbReference>
<reference evidence="8 9" key="1">
    <citation type="journal article" date="2014" name="PLoS ONE">
        <title>Global Analysis of Gene Expression Profiles in Physic Nut (Jatropha curcas L.) Seedlings Exposed to Salt Stress.</title>
        <authorList>
            <person name="Zhang L."/>
            <person name="Zhang C."/>
            <person name="Wu P."/>
            <person name="Chen Y."/>
            <person name="Li M."/>
            <person name="Jiang H."/>
            <person name="Wu G."/>
        </authorList>
    </citation>
    <scope>NUCLEOTIDE SEQUENCE [LARGE SCALE GENOMIC DNA]</scope>
    <source>
        <strain evidence="9">cv. GZQX0401</strain>
        <tissue evidence="8">Young leaves</tissue>
    </source>
</reference>
<keyword evidence="9" id="KW-1185">Reference proteome</keyword>
<dbReference type="STRING" id="180498.A0A067JFP5"/>
<dbReference type="GO" id="GO:0035861">
    <property type="term" value="C:site of double-strand break"/>
    <property type="evidence" value="ECO:0007669"/>
    <property type="project" value="TreeGrafter"/>
</dbReference>
<protein>
    <recommendedName>
        <fullName evidence="7">DNA polymerase Y-family little finger domain-containing protein</fullName>
    </recommendedName>
</protein>
<dbReference type="InterPro" id="IPR052230">
    <property type="entry name" value="DNA_polymerase_eta"/>
</dbReference>
<dbReference type="InterPro" id="IPR017961">
    <property type="entry name" value="DNA_pol_Y-fam_little_finger"/>
</dbReference>
<dbReference type="SUPFAM" id="SSF100879">
    <property type="entry name" value="Lesion bypass DNA polymerase (Y-family), little finger domain"/>
    <property type="match status" value="1"/>
</dbReference>
<keyword evidence="4" id="KW-0227">DNA damage</keyword>
<dbReference type="GO" id="GO:0042276">
    <property type="term" value="P:error-prone translesion synthesis"/>
    <property type="evidence" value="ECO:0007669"/>
    <property type="project" value="TreeGrafter"/>
</dbReference>
<dbReference type="InterPro" id="IPR036775">
    <property type="entry name" value="DNA_pol_Y-fam_lit_finger_sf"/>
</dbReference>
<evidence type="ECO:0000256" key="3">
    <source>
        <dbReference type="ARBA" id="ARBA00022723"/>
    </source>
</evidence>
<proteinExistence type="predicted"/>
<comment type="subcellular location">
    <subcellularLocation>
        <location evidence="1">Nucleus</location>
    </subcellularLocation>
</comment>
<evidence type="ECO:0000256" key="6">
    <source>
        <dbReference type="ARBA" id="ARBA00023242"/>
    </source>
</evidence>
<dbReference type="Proteomes" id="UP000027138">
    <property type="component" value="Unassembled WGS sequence"/>
</dbReference>
<evidence type="ECO:0000256" key="1">
    <source>
        <dbReference type="ARBA" id="ARBA00004123"/>
    </source>
</evidence>
<evidence type="ECO:0000313" key="9">
    <source>
        <dbReference type="Proteomes" id="UP000027138"/>
    </source>
</evidence>
<dbReference type="AlphaFoldDB" id="A0A067JFP5"/>
<name>A0A067JFP5_JATCU</name>
<dbReference type="Pfam" id="PF11799">
    <property type="entry name" value="IMS_C"/>
    <property type="match status" value="1"/>
</dbReference>
<accession>A0A067JFP5</accession>